<evidence type="ECO:0000256" key="6">
    <source>
        <dbReference type="SAM" id="MobiDB-lite"/>
    </source>
</evidence>
<dbReference type="AlphaFoldDB" id="A0A8C5F931"/>
<dbReference type="InterPro" id="IPR035986">
    <property type="entry name" value="PKD_dom_sf"/>
</dbReference>
<keyword evidence="8" id="KW-0732">Signal</keyword>
<dbReference type="Pfam" id="PF15901">
    <property type="entry name" value="Sortilin_C"/>
    <property type="match status" value="1"/>
</dbReference>
<dbReference type="InterPro" id="IPR050310">
    <property type="entry name" value="VPS10-sortilin"/>
</dbReference>
<dbReference type="InterPro" id="IPR015943">
    <property type="entry name" value="WD40/YVTN_repeat-like_dom_sf"/>
</dbReference>
<dbReference type="Gene3D" id="3.30.60.270">
    <property type="match status" value="1"/>
</dbReference>
<dbReference type="GO" id="GO:0005794">
    <property type="term" value="C:Golgi apparatus"/>
    <property type="evidence" value="ECO:0007669"/>
    <property type="project" value="TreeGrafter"/>
</dbReference>
<dbReference type="InterPro" id="IPR000601">
    <property type="entry name" value="PKD_dom"/>
</dbReference>
<protein>
    <submittedName>
        <fullName evidence="10">Sortilin related VPS10 domain containing receptor 1</fullName>
    </submittedName>
</protein>
<dbReference type="Gene3D" id="2.60.40.10">
    <property type="entry name" value="Immunoglobulins"/>
    <property type="match status" value="1"/>
</dbReference>
<comment type="subcellular location">
    <subcellularLocation>
        <location evidence="1">Membrane</location>
        <topology evidence="1">Single-pass type I membrane protein</topology>
    </subcellularLocation>
</comment>
<dbReference type="PANTHER" id="PTHR12106:SF8">
    <property type="entry name" value="VPS10 DOMAIN-CONTAINING RECEPTOR SORCS1"/>
    <property type="match status" value="1"/>
</dbReference>
<dbReference type="Ensembl" id="ENSGMOT00000018183.2">
    <property type="protein sequence ID" value="ENSGMOP00000017745.2"/>
    <property type="gene ID" value="ENSGMOG00000016509.2"/>
</dbReference>
<dbReference type="GeneID" id="115560432"/>
<keyword evidence="4 7" id="KW-0472">Membrane</keyword>
<dbReference type="RefSeq" id="XP_030235713.1">
    <property type="nucleotide sequence ID" value="XM_030379853.1"/>
</dbReference>
<evidence type="ECO:0000256" key="3">
    <source>
        <dbReference type="ARBA" id="ARBA00022737"/>
    </source>
</evidence>
<feature type="signal peptide" evidence="8">
    <location>
        <begin position="1"/>
        <end position="33"/>
    </location>
</feature>
<accession>A0A8C5F931</accession>
<dbReference type="InterPro" id="IPR031777">
    <property type="entry name" value="Sortilin_C"/>
</dbReference>
<sequence length="1221" mass="136207">MEKNLVSCPYWPVAKCVFLLALTSLVCVTTAEARCSPPCQQQPDLRSMDGDRYSGEFVGLNEGVSDEGAPESGERVDGGGSVGLKESSWREHQQQLRQKAIFPGKEAFNGQEKVYHSGESTHRRVPHGVEHTNRAQGEHNAVSEDDHTVITRRRKRSETWSELQWNSKEDTSSLSGQTEFKLTSTSFALTGDSAHNQAMVHWSGQNSSVILMLTKYFDFTTGRVTESSLWRSTDYGTTYEKLNERVGLKTILSYLYVSPNNKRKIMLLTDPEVESSLLISADEGASYRRHSLGFDILSLLFHPEQEDWILAYSHDQKLYVSVEFGRRWQLVHDNVVANRFYWSRLGLDKEQGMIHLEISVSDRRSQYITCKLQNCSEGNKGKPFPGFIRPDSLVVQDQYVFIQVPIAGQSVHYVSYKRNPFYPMKLPKYTLPKDLQIISTDDNQVVTAIQDWHQNDSYNLYTSEQGGLFFTLVLENVVSSGGPEGNVMIDLYEVAGIKGVFLSNKVVDGQVRTYITYNKGRDWQLLQAPARDLQGNTVYCEQPFCSLHLHLHVSENPYTSGNIVSKDSAPGIIIASGVMGPELTSNNVSIFITSDAGNTWREVFEEEYSVLFLNQGGALVAIRHTPLPIRHIWLSFDEGQRWDQYSFTSSPLYVDGVLGEPGEDTLIMTIFGHFSHRSEWQLVKIDFRSFFSHRCQPDDYLTWQLHNEGEVCIMGVKRTFQKLKGSARCVKTRDQQRARDSVPCPCTEADFECDYGFERGTDGSCSPTFWFVPTAASRDCPVTTESYLNRTGYRRALSNNCTVGGGARPGPRRQRCPSSAPRGLQLLTMEQTLVAPLGNNVTLLVFLEEGASATTSITVDFGDGTAVSYANTSSIEDGIRHMYNRVGIYHVSAMARNHLGSDRVTLFLHVSCELERVRLLAPPVALKNRAVNLSTVLEPGNVGAVTYYWWLDNKTEPVVTLDAGISCSFSREGLHNVVVQASAGNTVHQDQGTVAVYESFRSNVLAFSPYLDELNPGVAEWREDISRVVKTSVIQATGIRREQVLVSVFPGLPTAAEVFIVPGDGSGEGKSAHLDQLFQVLMSALNQDLIKFSLRPGVLINVYATRFSPAPLVDLSESGIYNHHHSGAAVIMLVSIALMCLVVFAIYKFKRKSPRGDAYTVEQPEKEQEVIPTVTSMVVADVQGGAMASLERLDVKMDSPRRGYLPSRTDIKLLEAAPHVS</sequence>
<reference evidence="10" key="1">
    <citation type="submission" date="2025-08" db="UniProtKB">
        <authorList>
            <consortium name="Ensembl"/>
        </authorList>
    </citation>
    <scope>IDENTIFICATION</scope>
</reference>
<dbReference type="Gene3D" id="2.10.70.80">
    <property type="match status" value="1"/>
</dbReference>
<dbReference type="InterPro" id="IPR031778">
    <property type="entry name" value="Sortilin_N"/>
</dbReference>
<organism evidence="10 11">
    <name type="scientific">Gadus morhua</name>
    <name type="common">Atlantic cod</name>
    <dbReference type="NCBI Taxonomy" id="8049"/>
    <lineage>
        <taxon>Eukaryota</taxon>
        <taxon>Metazoa</taxon>
        <taxon>Chordata</taxon>
        <taxon>Craniata</taxon>
        <taxon>Vertebrata</taxon>
        <taxon>Euteleostomi</taxon>
        <taxon>Actinopterygii</taxon>
        <taxon>Neopterygii</taxon>
        <taxon>Teleostei</taxon>
        <taxon>Neoteleostei</taxon>
        <taxon>Acanthomorphata</taxon>
        <taxon>Zeiogadaria</taxon>
        <taxon>Gadariae</taxon>
        <taxon>Gadiformes</taxon>
        <taxon>Gadoidei</taxon>
        <taxon>Gadidae</taxon>
        <taxon>Gadus</taxon>
    </lineage>
</organism>
<evidence type="ECO:0000313" key="11">
    <source>
        <dbReference type="Proteomes" id="UP000694546"/>
    </source>
</evidence>
<dbReference type="PANTHER" id="PTHR12106">
    <property type="entry name" value="SORTILIN RELATED"/>
    <property type="match status" value="1"/>
</dbReference>
<dbReference type="SUPFAM" id="SSF49299">
    <property type="entry name" value="PKD domain"/>
    <property type="match status" value="1"/>
</dbReference>
<dbReference type="Gene3D" id="2.130.10.10">
    <property type="entry name" value="YVTN repeat-like/Quinoprotein amine dehydrogenase"/>
    <property type="match status" value="1"/>
</dbReference>
<dbReference type="OrthoDB" id="443634at2759"/>
<evidence type="ECO:0000256" key="2">
    <source>
        <dbReference type="ARBA" id="ARBA00010818"/>
    </source>
</evidence>
<evidence type="ECO:0000259" key="9">
    <source>
        <dbReference type="PROSITE" id="PS50093"/>
    </source>
</evidence>
<keyword evidence="7" id="KW-0812">Transmembrane</keyword>
<evidence type="ECO:0000256" key="1">
    <source>
        <dbReference type="ARBA" id="ARBA00004479"/>
    </source>
</evidence>
<evidence type="ECO:0000256" key="7">
    <source>
        <dbReference type="SAM" id="Phobius"/>
    </source>
</evidence>
<dbReference type="SMART" id="SM00602">
    <property type="entry name" value="VPS10"/>
    <property type="match status" value="1"/>
</dbReference>
<keyword evidence="5" id="KW-0325">Glycoprotein</keyword>
<proteinExistence type="inferred from homology"/>
<evidence type="ECO:0000256" key="8">
    <source>
        <dbReference type="SAM" id="SignalP"/>
    </source>
</evidence>
<dbReference type="GO" id="GO:0006892">
    <property type="term" value="P:post-Golgi vesicle-mediated transport"/>
    <property type="evidence" value="ECO:0007669"/>
    <property type="project" value="TreeGrafter"/>
</dbReference>
<feature type="transmembrane region" description="Helical" evidence="7">
    <location>
        <begin position="1127"/>
        <end position="1147"/>
    </location>
</feature>
<dbReference type="GO" id="GO:0016020">
    <property type="term" value="C:membrane"/>
    <property type="evidence" value="ECO:0007669"/>
    <property type="project" value="UniProtKB-SubCell"/>
</dbReference>
<feature type="region of interest" description="Disordered" evidence="6">
    <location>
        <begin position="61"/>
        <end position="81"/>
    </location>
</feature>
<feature type="chain" id="PRO_5047356709" evidence="8">
    <location>
        <begin position="34"/>
        <end position="1221"/>
    </location>
</feature>
<name>A0A8C5F931_GADMO</name>
<evidence type="ECO:0000256" key="5">
    <source>
        <dbReference type="ARBA" id="ARBA00023180"/>
    </source>
</evidence>
<keyword evidence="3" id="KW-0677">Repeat</keyword>
<dbReference type="GeneTree" id="ENSGT01030000234563"/>
<dbReference type="Proteomes" id="UP000694546">
    <property type="component" value="Chromosome 15"/>
</dbReference>
<reference evidence="10" key="2">
    <citation type="submission" date="2025-09" db="UniProtKB">
        <authorList>
            <consortium name="Ensembl"/>
        </authorList>
    </citation>
    <scope>IDENTIFICATION</scope>
</reference>
<keyword evidence="7" id="KW-1133">Transmembrane helix</keyword>
<dbReference type="InterPro" id="IPR013783">
    <property type="entry name" value="Ig-like_fold"/>
</dbReference>
<feature type="domain" description="PKD" evidence="9">
    <location>
        <begin position="844"/>
        <end position="901"/>
    </location>
</feature>
<dbReference type="PROSITE" id="PS50093">
    <property type="entry name" value="PKD"/>
    <property type="match status" value="1"/>
</dbReference>
<gene>
    <name evidence="10" type="primary">LOC115560432</name>
    <name evidence="10" type="synonym">SORCS1</name>
</gene>
<dbReference type="SUPFAM" id="SSF110296">
    <property type="entry name" value="Oligoxyloglucan reducing end-specific cellobiohydrolase"/>
    <property type="match status" value="1"/>
</dbReference>
<evidence type="ECO:0000313" key="10">
    <source>
        <dbReference type="Ensembl" id="ENSGMOP00000017745.2"/>
    </source>
</evidence>
<keyword evidence="11" id="KW-1185">Reference proteome</keyword>
<comment type="similarity">
    <text evidence="2">Belongs to the VPS10-related sortilin family. SORCS subfamily.</text>
</comment>
<dbReference type="Pfam" id="PF00801">
    <property type="entry name" value="PKD"/>
    <property type="match status" value="1"/>
</dbReference>
<dbReference type="Pfam" id="PF15902">
    <property type="entry name" value="Sortilin-Vps10"/>
    <property type="match status" value="1"/>
</dbReference>
<dbReference type="InterPro" id="IPR006581">
    <property type="entry name" value="VPS10"/>
</dbReference>
<evidence type="ECO:0000256" key="4">
    <source>
        <dbReference type="ARBA" id="ARBA00023136"/>
    </source>
</evidence>